<dbReference type="Proteomes" id="UP000186594">
    <property type="component" value="Unassembled WGS sequence"/>
</dbReference>
<dbReference type="EMBL" id="LXFE01000277">
    <property type="protein sequence ID" value="OLL25948.1"/>
    <property type="molecule type" value="Genomic_DNA"/>
</dbReference>
<comment type="caution">
    <text evidence="2">The sequence shown here is derived from an EMBL/GenBank/DDBJ whole genome shotgun (WGS) entry which is preliminary data.</text>
</comment>
<reference evidence="2 3" key="1">
    <citation type="submission" date="2016-04" db="EMBL/GenBank/DDBJ databases">
        <title>Evolutionary innovation and constraint leading to complex multicellularity in the Ascomycota.</title>
        <authorList>
            <person name="Cisse O."/>
            <person name="Nguyen A."/>
            <person name="Hewitt D.A."/>
            <person name="Jedd G."/>
            <person name="Stajich J.E."/>
        </authorList>
    </citation>
    <scope>NUCLEOTIDE SEQUENCE [LARGE SCALE GENOMIC DNA]</scope>
    <source>
        <strain evidence="2 3">DAH-3</strain>
    </source>
</reference>
<dbReference type="STRING" id="1198029.A0A1U7LTK7"/>
<dbReference type="InterPro" id="IPR019129">
    <property type="entry name" value="Folate-sensitive_fs_Fra10Ac1"/>
</dbReference>
<feature type="compositionally biased region" description="Basic and acidic residues" evidence="1">
    <location>
        <begin position="199"/>
        <end position="211"/>
    </location>
</feature>
<keyword evidence="3" id="KW-1185">Reference proteome</keyword>
<feature type="compositionally biased region" description="Polar residues" evidence="1">
    <location>
        <begin position="216"/>
        <end position="227"/>
    </location>
</feature>
<evidence type="ECO:0000313" key="2">
    <source>
        <dbReference type="EMBL" id="OLL25948.1"/>
    </source>
</evidence>
<sequence length="242" mass="28409">MNDIPLITTHPSQRTSHSRKVFANLARGSNAFTRHQQLISNYLYYYGGSIPEPRRARTERDILEENHKFLREDSDVVESDYEKKLSKNYYDQLFKEFALCDLSKWKEGQLALRWRIQSEVVEGKGQFICGSLNCNRQDHLSSYEVNFAYIEDDTKKNVLVKVRLCRKCAKKLGKGKKVKDKLDVEEKYSHSLQPQDTAQGDKHNQISEEKGKKRSQSPYSRSNTSPSQKRRSRSRDRKRFHE</sequence>
<gene>
    <name evidence="2" type="ORF">NEOLI_004207</name>
</gene>
<evidence type="ECO:0000313" key="3">
    <source>
        <dbReference type="Proteomes" id="UP000186594"/>
    </source>
</evidence>
<organism evidence="2 3">
    <name type="scientific">Neolecta irregularis (strain DAH-3)</name>
    <dbReference type="NCBI Taxonomy" id="1198029"/>
    <lineage>
        <taxon>Eukaryota</taxon>
        <taxon>Fungi</taxon>
        <taxon>Dikarya</taxon>
        <taxon>Ascomycota</taxon>
        <taxon>Taphrinomycotina</taxon>
        <taxon>Neolectales</taxon>
        <taxon>Neolectaceae</taxon>
        <taxon>Neolecta</taxon>
    </lineage>
</organism>
<dbReference type="Pfam" id="PF09725">
    <property type="entry name" value="Fra10Ac1"/>
    <property type="match status" value="1"/>
</dbReference>
<feature type="compositionally biased region" description="Basic residues" evidence="1">
    <location>
        <begin position="228"/>
        <end position="242"/>
    </location>
</feature>
<proteinExistence type="predicted"/>
<dbReference type="OrthoDB" id="197967at2759"/>
<evidence type="ECO:0000256" key="1">
    <source>
        <dbReference type="SAM" id="MobiDB-lite"/>
    </source>
</evidence>
<feature type="region of interest" description="Disordered" evidence="1">
    <location>
        <begin position="185"/>
        <end position="242"/>
    </location>
</feature>
<dbReference type="OMA" id="KKLMYKR"/>
<dbReference type="AlphaFoldDB" id="A0A1U7LTK7"/>
<accession>A0A1U7LTK7</accession>
<protein>
    <submittedName>
        <fullName evidence="2">Protein FRA10AC1</fullName>
    </submittedName>
</protein>
<name>A0A1U7LTK7_NEOID</name>